<name>A0A917AG22_9RHOB</name>
<gene>
    <name evidence="6" type="ORF">GCM10011360_41400</name>
</gene>
<keyword evidence="3" id="KW-0238">DNA-binding</keyword>
<evidence type="ECO:0000313" key="7">
    <source>
        <dbReference type="Proteomes" id="UP000612855"/>
    </source>
</evidence>
<dbReference type="InterPro" id="IPR005119">
    <property type="entry name" value="LysR_subst-bd"/>
</dbReference>
<keyword evidence="7" id="KW-1185">Reference proteome</keyword>
<dbReference type="InterPro" id="IPR000847">
    <property type="entry name" value="LysR_HTH_N"/>
</dbReference>
<keyword evidence="2" id="KW-0805">Transcription regulation</keyword>
<dbReference type="Pfam" id="PF00126">
    <property type="entry name" value="HTH_1"/>
    <property type="match status" value="1"/>
</dbReference>
<sequence>MYLGSPLMVWRLPPLNALRAFEVAARHSSFTRAADELFVTPGAVSRQVRGLEDYLGRPLFDRNYREVVATDASRELAAELFEAFARMDRATRAFVKPDDSTRLKIYAPTTFAMRWFLPRLSRYHAAFPMQEISVESLIRPPQDLQEARIDVAFRLAGTTPNTIAVPLIDINLIPVCSPGYLAQRDIRNPEDLNRCSLLRSRARPNDWTVWCRGYGLPRFDEERTDLVETSTLAYQAARSGAGVAMAIRALVEDDLIAGTLVAPFPEPVRDGSTFHVVYATPSQTDEAVQGLVAWAQEEASRCNDGHRGL</sequence>
<dbReference type="PANTHER" id="PTHR30537">
    <property type="entry name" value="HTH-TYPE TRANSCRIPTIONAL REGULATOR"/>
    <property type="match status" value="1"/>
</dbReference>
<dbReference type="GO" id="GO:0003700">
    <property type="term" value="F:DNA-binding transcription factor activity"/>
    <property type="evidence" value="ECO:0007669"/>
    <property type="project" value="InterPro"/>
</dbReference>
<organism evidence="6 7">
    <name type="scientific">Primorskyibacter flagellatus</name>
    <dbReference type="NCBI Taxonomy" id="1387277"/>
    <lineage>
        <taxon>Bacteria</taxon>
        <taxon>Pseudomonadati</taxon>
        <taxon>Pseudomonadota</taxon>
        <taxon>Alphaproteobacteria</taxon>
        <taxon>Rhodobacterales</taxon>
        <taxon>Roseobacteraceae</taxon>
        <taxon>Primorskyibacter</taxon>
    </lineage>
</organism>
<evidence type="ECO:0000256" key="3">
    <source>
        <dbReference type="ARBA" id="ARBA00023125"/>
    </source>
</evidence>
<evidence type="ECO:0000256" key="1">
    <source>
        <dbReference type="ARBA" id="ARBA00009437"/>
    </source>
</evidence>
<evidence type="ECO:0000313" key="6">
    <source>
        <dbReference type="EMBL" id="GGE50110.1"/>
    </source>
</evidence>
<proteinExistence type="inferred from homology"/>
<dbReference type="PANTHER" id="PTHR30537:SF74">
    <property type="entry name" value="HTH-TYPE TRANSCRIPTIONAL REGULATOR TRPI"/>
    <property type="match status" value="1"/>
</dbReference>
<dbReference type="FunFam" id="1.10.10.10:FF:000038">
    <property type="entry name" value="Glycine cleavage system transcriptional activator"/>
    <property type="match status" value="1"/>
</dbReference>
<dbReference type="Proteomes" id="UP000612855">
    <property type="component" value="Unassembled WGS sequence"/>
</dbReference>
<dbReference type="PROSITE" id="PS50931">
    <property type="entry name" value="HTH_LYSR"/>
    <property type="match status" value="1"/>
</dbReference>
<evidence type="ECO:0000259" key="5">
    <source>
        <dbReference type="PROSITE" id="PS50931"/>
    </source>
</evidence>
<comment type="similarity">
    <text evidence="1">Belongs to the LysR transcriptional regulatory family.</text>
</comment>
<feature type="domain" description="HTH lysR-type" evidence="5">
    <location>
        <begin position="13"/>
        <end position="70"/>
    </location>
</feature>
<dbReference type="CDD" id="cd08432">
    <property type="entry name" value="PBP2_GcdR_TrpI_HvrB_AmpR_like"/>
    <property type="match status" value="1"/>
</dbReference>
<dbReference type="InterPro" id="IPR058163">
    <property type="entry name" value="LysR-type_TF_proteobact-type"/>
</dbReference>
<dbReference type="Gene3D" id="3.40.190.10">
    <property type="entry name" value="Periplasmic binding protein-like II"/>
    <property type="match status" value="2"/>
</dbReference>
<reference evidence="7" key="1">
    <citation type="journal article" date="2019" name="Int. J. Syst. Evol. Microbiol.">
        <title>The Global Catalogue of Microorganisms (GCM) 10K type strain sequencing project: providing services to taxonomists for standard genome sequencing and annotation.</title>
        <authorList>
            <consortium name="The Broad Institute Genomics Platform"/>
            <consortium name="The Broad Institute Genome Sequencing Center for Infectious Disease"/>
            <person name="Wu L."/>
            <person name="Ma J."/>
        </authorList>
    </citation>
    <scope>NUCLEOTIDE SEQUENCE [LARGE SCALE GENOMIC DNA]</scope>
    <source>
        <strain evidence="7">CGMCC 1.12664</strain>
    </source>
</reference>
<evidence type="ECO:0000256" key="4">
    <source>
        <dbReference type="ARBA" id="ARBA00023163"/>
    </source>
</evidence>
<evidence type="ECO:0000256" key="2">
    <source>
        <dbReference type="ARBA" id="ARBA00023015"/>
    </source>
</evidence>
<dbReference type="Pfam" id="PF03466">
    <property type="entry name" value="LysR_substrate"/>
    <property type="match status" value="1"/>
</dbReference>
<dbReference type="PRINTS" id="PR00039">
    <property type="entry name" value="HTHLYSR"/>
</dbReference>
<dbReference type="GO" id="GO:0006351">
    <property type="term" value="P:DNA-templated transcription"/>
    <property type="evidence" value="ECO:0007669"/>
    <property type="project" value="TreeGrafter"/>
</dbReference>
<accession>A0A917AG22</accession>
<dbReference type="SUPFAM" id="SSF53850">
    <property type="entry name" value="Periplasmic binding protein-like II"/>
    <property type="match status" value="1"/>
</dbReference>
<keyword evidence="4" id="KW-0804">Transcription</keyword>
<dbReference type="EMBL" id="BMFJ01000004">
    <property type="protein sequence ID" value="GGE50110.1"/>
    <property type="molecule type" value="Genomic_DNA"/>
</dbReference>
<dbReference type="SUPFAM" id="SSF46785">
    <property type="entry name" value="Winged helix' DNA-binding domain"/>
    <property type="match status" value="1"/>
</dbReference>
<dbReference type="Gene3D" id="1.10.10.10">
    <property type="entry name" value="Winged helix-like DNA-binding domain superfamily/Winged helix DNA-binding domain"/>
    <property type="match status" value="1"/>
</dbReference>
<dbReference type="InterPro" id="IPR036390">
    <property type="entry name" value="WH_DNA-bd_sf"/>
</dbReference>
<dbReference type="InterPro" id="IPR036388">
    <property type="entry name" value="WH-like_DNA-bd_sf"/>
</dbReference>
<dbReference type="AlphaFoldDB" id="A0A917AG22"/>
<dbReference type="GO" id="GO:0043565">
    <property type="term" value="F:sequence-specific DNA binding"/>
    <property type="evidence" value="ECO:0007669"/>
    <property type="project" value="TreeGrafter"/>
</dbReference>
<comment type="caution">
    <text evidence="6">The sequence shown here is derived from an EMBL/GenBank/DDBJ whole genome shotgun (WGS) entry which is preliminary data.</text>
</comment>
<protein>
    <submittedName>
        <fullName evidence="6">LysR family transcriptional regulator</fullName>
    </submittedName>
</protein>